<keyword evidence="4" id="KW-0812">Transmembrane</keyword>
<dbReference type="Pfam" id="PF01183">
    <property type="entry name" value="Glyco_hydro_25"/>
    <property type="match status" value="1"/>
</dbReference>
<keyword evidence="2" id="KW-0378">Hydrolase</keyword>
<reference evidence="5" key="1">
    <citation type="submission" date="2020-05" db="EMBL/GenBank/DDBJ databases">
        <authorList>
            <person name="Chiriac C."/>
            <person name="Salcher M."/>
            <person name="Ghai R."/>
            <person name="Kavagutti S V."/>
        </authorList>
    </citation>
    <scope>NUCLEOTIDE SEQUENCE</scope>
</reference>
<dbReference type="EMBL" id="CAEUNJ010000084">
    <property type="protein sequence ID" value="CAB4372577.1"/>
    <property type="molecule type" value="Genomic_DNA"/>
</dbReference>
<dbReference type="GO" id="GO:0009253">
    <property type="term" value="P:peptidoglycan catabolic process"/>
    <property type="evidence" value="ECO:0007669"/>
    <property type="project" value="InterPro"/>
</dbReference>
<dbReference type="CDD" id="cd00599">
    <property type="entry name" value="GH25_muramidase"/>
    <property type="match status" value="1"/>
</dbReference>
<dbReference type="GO" id="GO:0016052">
    <property type="term" value="P:carbohydrate catabolic process"/>
    <property type="evidence" value="ECO:0007669"/>
    <property type="project" value="TreeGrafter"/>
</dbReference>
<organism evidence="5">
    <name type="scientific">freshwater metagenome</name>
    <dbReference type="NCBI Taxonomy" id="449393"/>
    <lineage>
        <taxon>unclassified sequences</taxon>
        <taxon>metagenomes</taxon>
        <taxon>ecological metagenomes</taxon>
    </lineage>
</organism>
<dbReference type="PANTHER" id="PTHR34135:SF2">
    <property type="entry name" value="LYSOZYME"/>
    <property type="match status" value="1"/>
</dbReference>
<dbReference type="SUPFAM" id="SSF51445">
    <property type="entry name" value="(Trans)glycosidases"/>
    <property type="match status" value="1"/>
</dbReference>
<evidence type="ECO:0000313" key="5">
    <source>
        <dbReference type="EMBL" id="CAB4372577.1"/>
    </source>
</evidence>
<dbReference type="PROSITE" id="PS51904">
    <property type="entry name" value="GLYCOSYL_HYDROL_F25_2"/>
    <property type="match status" value="1"/>
</dbReference>
<evidence type="ECO:0000256" key="4">
    <source>
        <dbReference type="SAM" id="Phobius"/>
    </source>
</evidence>
<dbReference type="SMART" id="SM00641">
    <property type="entry name" value="Glyco_25"/>
    <property type="match status" value="1"/>
</dbReference>
<evidence type="ECO:0000256" key="2">
    <source>
        <dbReference type="ARBA" id="ARBA00022801"/>
    </source>
</evidence>
<dbReference type="GO" id="GO:0016998">
    <property type="term" value="P:cell wall macromolecule catabolic process"/>
    <property type="evidence" value="ECO:0007669"/>
    <property type="project" value="InterPro"/>
</dbReference>
<dbReference type="AlphaFoldDB" id="A0A6J6ARG0"/>
<accession>A0A6J6ARG0</accession>
<keyword evidence="4" id="KW-0472">Membrane</keyword>
<proteinExistence type="inferred from homology"/>
<name>A0A6J6ARG0_9ZZZZ</name>
<dbReference type="InterPro" id="IPR018077">
    <property type="entry name" value="Glyco_hydro_fam25_subgr"/>
</dbReference>
<dbReference type="PANTHER" id="PTHR34135">
    <property type="entry name" value="LYSOZYME"/>
    <property type="match status" value="1"/>
</dbReference>
<dbReference type="Gene3D" id="3.20.20.80">
    <property type="entry name" value="Glycosidases"/>
    <property type="match status" value="1"/>
</dbReference>
<evidence type="ECO:0000256" key="3">
    <source>
        <dbReference type="ARBA" id="ARBA00023295"/>
    </source>
</evidence>
<sequence length="836" mass="85924">MATLQTTSATPKSESASTSSLFAPRLFRVVVVALAFVGASFALSFVASLVTAAPASALLRGIDVSSWQHPGTPLDNSYCGRPIDWTQVRNSGVSFAYVKSTQATSYTNVCFAQDWAGVGAVGLLRGSYHYAKPALPISTAVDQARYFVSRAGSMTGPGDLPGMLDLEETGGLNAPELSDWTRAFMNEVTLLTGKKPVLYMGAFFFPGTIAPDISANYRLWLPSYMCQSNTGERLCNPYTDTRQPRLPAGWSSWTWWQFSSIENVPGIYANSFNGRQSDDFNYALDNVDMNFFCCDLASLQALAGSGGGAGSPFGILHSISVPEPTYANVFGWAIDPDSRNPIPVDVYVYGPDGQPGVGQRLDAGGEFPGLAAAYPGFGGAHAYFTAIPVPLGAKQVCAFGINVGSGGNSLLGCKSLGGDPFGVVDSARAVGPGRIEVSGWAIDPNGVTPTQVVARVNGVDTVVTANQNRPDLGNPSGLGNLHGYTATVAVPAGGNVQVCMGAVNSIGPGSSASLGCRTVALPGGSPIGVVDTAVGGIGSLSVTGWVVDPDTAAAIDVHVYVDGVGRAALRADGIRNDVAAGFPGYGATRGYSGNVTVRGGTHSVCVYGINVGVGTNVLLGCRNVQVNGGAPFGALDTATLSNGAIQVTGWAVDPDTAASIPVHVYLDGQGFAFLADGNRPDIAGGLPAYGAAHGFSGALPAPDGTHSICAYAIDAVGGDGNRLVGCKTVNVPLGNPVGFIDGASIVNGNVTLNGWAIDPNTASPDIVDVYVNGYGFRIPAANESRPDLGNPWGLGSNHGWSFSTPRIGNGNQRVCVYALNVAGSGSHQLLGCRDLS</sequence>
<protein>
    <submittedName>
        <fullName evidence="5">Unannotated protein</fullName>
    </submittedName>
</protein>
<gene>
    <name evidence="5" type="ORF">UFOPK4201_01621</name>
</gene>
<keyword evidence="3" id="KW-0326">Glycosidase</keyword>
<dbReference type="InterPro" id="IPR002053">
    <property type="entry name" value="Glyco_hydro_25"/>
</dbReference>
<evidence type="ECO:0000256" key="1">
    <source>
        <dbReference type="ARBA" id="ARBA00010646"/>
    </source>
</evidence>
<dbReference type="InterPro" id="IPR017853">
    <property type="entry name" value="GH"/>
</dbReference>
<feature type="transmembrane region" description="Helical" evidence="4">
    <location>
        <begin position="26"/>
        <end position="50"/>
    </location>
</feature>
<comment type="similarity">
    <text evidence="1">Belongs to the glycosyl hydrolase 25 family.</text>
</comment>
<dbReference type="GO" id="GO:0003796">
    <property type="term" value="F:lysozyme activity"/>
    <property type="evidence" value="ECO:0007669"/>
    <property type="project" value="InterPro"/>
</dbReference>
<keyword evidence="4" id="KW-1133">Transmembrane helix</keyword>